<name>A0ACD4NKT7_9HYPH</name>
<proteinExistence type="predicted"/>
<dbReference type="Proteomes" id="UP001163223">
    <property type="component" value="Chromosome"/>
</dbReference>
<evidence type="ECO:0000313" key="2">
    <source>
        <dbReference type="Proteomes" id="UP001163223"/>
    </source>
</evidence>
<protein>
    <submittedName>
        <fullName evidence="1">GntR family transcriptional regulator</fullName>
    </submittedName>
</protein>
<organism evidence="1 2">
    <name type="scientific">Antarcticirhabdus aurantiaca</name>
    <dbReference type="NCBI Taxonomy" id="2606717"/>
    <lineage>
        <taxon>Bacteria</taxon>
        <taxon>Pseudomonadati</taxon>
        <taxon>Pseudomonadota</taxon>
        <taxon>Alphaproteobacteria</taxon>
        <taxon>Hyphomicrobiales</taxon>
        <taxon>Aurantimonadaceae</taxon>
        <taxon>Antarcticirhabdus</taxon>
    </lineage>
</organism>
<keyword evidence="2" id="KW-1185">Reference proteome</keyword>
<reference evidence="1" key="1">
    <citation type="submission" date="2022-11" db="EMBL/GenBank/DDBJ databases">
        <title>beta-Carotene-producing bacterium, Jeongeuplla avenae sp. nov., alleviates the salt stress of Arabidopsis seedlings.</title>
        <authorList>
            <person name="Jiang L."/>
            <person name="Lee J."/>
        </authorList>
    </citation>
    <scope>NUCLEOTIDE SEQUENCE</scope>
    <source>
        <strain evidence="1">DY_R2A_6</strain>
    </source>
</reference>
<evidence type="ECO:0000313" key="1">
    <source>
        <dbReference type="EMBL" id="WAJ27431.1"/>
    </source>
</evidence>
<sequence>MSLKAIEPRRLYRQVADQLRSVIESGEYAVGDRLPTERELSEQLGISRPTVREALIALEVEGRIRIRVGSGIYVAKPPQAEASVPAGMEGPFEVLGAREIVESAVAREAAGLAGAAEIAALDAVLARMENGPHPSAETIGFDRAFHVAVAGILGNAVLVRFVGELFDQRMTPYFERLSRYFENDASWRLAHAEHRAVRDAIASGNAAAAEAAMRHHLQESQKRFQIGFGEGDAEGAGNEPKRSKSRKQREETA</sequence>
<dbReference type="EMBL" id="CP113520">
    <property type="protein sequence ID" value="WAJ27431.1"/>
    <property type="molecule type" value="Genomic_DNA"/>
</dbReference>
<accession>A0ACD4NKT7</accession>
<gene>
    <name evidence="1" type="ORF">OXU80_21690</name>
</gene>